<feature type="compositionally biased region" description="Low complexity" evidence="11">
    <location>
        <begin position="48"/>
        <end position="66"/>
    </location>
</feature>
<accession>A0A4S4LG15</accession>
<sequence>MGNTIDDLSAAYSSSADDDRASAISIDKDRSTNSKYKEKDSHLLLSIFKKPTSSSSTNTRRPSFNRDASQKHLSPSHSSDEWVSHLQKLREQHGALSELFSVMSSGYVLSRSPPQRINDENGTPSQIVRVPHLWQSMNTLQRSSMSTITDSASIWFDAEEFGAEEYVVRDDQGDEDSSIVRNSPKTQGDSNLSRDEESEASEAEVDDDPLTVDDTPEEKLDSPVNRRTRLPERPNGDEGSLFAVLKKNVGQDLSNIAFPVTFNEPLTLLQRSAEEMEYHDLLDKAAATSDWVERTCYIAAFAVSGYACTKFRSGRKGFTPLLGETFEDTRMNFIAEKVIHKPLVIAYHANGPGWELNATSSGKTKFWGKSFEIIPTGICQVRMGNNTFEWNKPSSFTRNLMMGTKYLEHCGEMMIRNVSTGAQCVLDFKETGYWASTPNVVSGTVYSPDGSTVGRLEGKWDEQLSQKLDSNHFRVMWRIAPFPRDASGYYGYTYFGITLNEITPDIKDKLPCTDSRFRPDVRALEEGNNALAEEEKVRVEQMQRERRQAGQEAKPRWFREKGWLLRHNHEIPFNLFSPLNMKPPVLLAVATCFVYVANALAQTAANISPEWTAAIAKAGAVVANLSLADKVNLGTGVGYAKGAIYISIFRRRMPDLYKDHSPLGVRDADLVSAFPPFNRNLMYQRGAAIGEEHRGKGVNVALGPMMNMMRAPAAGRNWEGFGGDPFLSGEAAYQTIKGTQSVGAQACAKHFVNYEQEHSRDSYSSIVDDSVTERNMKFMQYRYSESYICQTLIAILFEYSNIRQVNGTYACENDKMLNGVLKGELGFPGYVMSDCYFGLALIAAVDLGQVSQERIDDLATRILAAWYMLGQDSGYPAVNFNAYLGILGSHVDVQGDHASLIRQIGAASTVLLKNTGNILPLKAPKTIAIIGNGAGPSSLGTPNGYVDRGGDDGVLAMGWGSGTSFKKNAQEEKPIDAITNRSKVDGTKVFSSLSDTDLNLATSVVSGKEIALVFITADSGEGYLTVEGNAGDRNDLFAWHTGDALVQAVASANNNTIVIVNTVGPIIMEKWINNVNVTAVVWAGLPGQEAGHSLTDILYGTVNPSGRLPYTIAKSRDDYSAQVIYNSTTNLQIPYTEGIFIDYRHFDEAGIEPRFEFGYGISYTTFTYSGLSINGSTSGGTRQGNGPGQSLDPWLHEKVVTVSFTITNNDFPDLFLVNGKINAQIPQLYTTPPTSANTAPMNLKGFDNVVLVAGETKTVAMQLSRFDLSIWDTVAQRYELHMGETGISIGASSRDIRLTGFITVTY</sequence>
<evidence type="ECO:0000256" key="5">
    <source>
        <dbReference type="ARBA" id="ARBA00012744"/>
    </source>
</evidence>
<evidence type="ECO:0000256" key="4">
    <source>
        <dbReference type="ARBA" id="ARBA00008842"/>
    </source>
</evidence>
<feature type="domain" description="Fibronectin type III-like" evidence="12">
    <location>
        <begin position="1224"/>
        <end position="1293"/>
    </location>
</feature>
<evidence type="ECO:0000256" key="11">
    <source>
        <dbReference type="SAM" id="MobiDB-lite"/>
    </source>
</evidence>
<keyword evidence="7" id="KW-0136">Cellulose degradation</keyword>
<dbReference type="Gene3D" id="3.20.20.300">
    <property type="entry name" value="Glycoside hydrolase, family 3, N-terminal domain"/>
    <property type="match status" value="1"/>
</dbReference>
<dbReference type="SMART" id="SM01217">
    <property type="entry name" value="Fn3_like"/>
    <property type="match status" value="1"/>
</dbReference>
<evidence type="ECO:0000256" key="6">
    <source>
        <dbReference type="ARBA" id="ARBA00022801"/>
    </source>
</evidence>
<proteinExistence type="inferred from homology"/>
<dbReference type="Proteomes" id="UP000308199">
    <property type="component" value="Unassembled WGS sequence"/>
</dbReference>
<comment type="caution">
    <text evidence="13">The sequence shown here is derived from an EMBL/GenBank/DDBJ whole genome shotgun (WGS) entry which is preliminary data.</text>
</comment>
<comment type="catalytic activity">
    <reaction evidence="1">
        <text>Hydrolysis of terminal, non-reducing beta-D-glucosyl residues with release of beta-D-glucose.</text>
        <dbReference type="EC" id="3.2.1.21"/>
    </reaction>
</comment>
<dbReference type="Gene3D" id="3.40.50.1700">
    <property type="entry name" value="Glycoside hydrolase family 3 C-terminal domain"/>
    <property type="match status" value="1"/>
</dbReference>
<reference evidence="13 14" key="1">
    <citation type="submission" date="2019-02" db="EMBL/GenBank/DDBJ databases">
        <title>Genome sequencing of the rare red list fungi Phellinidium pouzarii.</title>
        <authorList>
            <person name="Buettner E."/>
            <person name="Kellner H."/>
        </authorList>
    </citation>
    <scope>NUCLEOTIDE SEQUENCE [LARGE SCALE GENOMIC DNA]</scope>
    <source>
        <strain evidence="13 14">DSM 108285</strain>
    </source>
</reference>
<dbReference type="GO" id="GO:0120009">
    <property type="term" value="P:intermembrane lipid transfer"/>
    <property type="evidence" value="ECO:0007669"/>
    <property type="project" value="UniProtKB-ARBA"/>
</dbReference>
<keyword evidence="14" id="KW-1185">Reference proteome</keyword>
<feature type="compositionally biased region" description="Polar residues" evidence="11">
    <location>
        <begin position="179"/>
        <end position="191"/>
    </location>
</feature>
<dbReference type="SUPFAM" id="SSF51445">
    <property type="entry name" value="(Trans)glycosidases"/>
    <property type="match status" value="1"/>
</dbReference>
<name>A0A4S4LG15_9AGAM</name>
<dbReference type="InterPro" id="IPR000648">
    <property type="entry name" value="Oxysterol-bd"/>
</dbReference>
<dbReference type="InterPro" id="IPR037239">
    <property type="entry name" value="OSBP_sf"/>
</dbReference>
<dbReference type="InterPro" id="IPR050288">
    <property type="entry name" value="Cellulose_deg_GH3"/>
</dbReference>
<evidence type="ECO:0000313" key="14">
    <source>
        <dbReference type="Proteomes" id="UP000308199"/>
    </source>
</evidence>
<dbReference type="PRINTS" id="PR00133">
    <property type="entry name" value="GLHYDRLASE3"/>
</dbReference>
<evidence type="ECO:0000256" key="9">
    <source>
        <dbReference type="ARBA" id="ARBA00023295"/>
    </source>
</evidence>
<dbReference type="InterPro" id="IPR026891">
    <property type="entry name" value="Fn3-like"/>
</dbReference>
<dbReference type="Pfam" id="PF01915">
    <property type="entry name" value="Glyco_hydro_3_C"/>
    <property type="match status" value="1"/>
</dbReference>
<feature type="region of interest" description="Disordered" evidence="11">
    <location>
        <begin position="1"/>
        <end position="79"/>
    </location>
</feature>
<dbReference type="GO" id="GO:0008422">
    <property type="term" value="F:beta-glucosidase activity"/>
    <property type="evidence" value="ECO:0007669"/>
    <property type="project" value="UniProtKB-EC"/>
</dbReference>
<dbReference type="GO" id="GO:0008289">
    <property type="term" value="F:lipid binding"/>
    <property type="evidence" value="ECO:0007669"/>
    <property type="project" value="InterPro"/>
</dbReference>
<dbReference type="PANTHER" id="PTHR42715:SF2">
    <property type="entry name" value="BETA-GLUCOSIDASE F-RELATED"/>
    <property type="match status" value="1"/>
</dbReference>
<dbReference type="InterPro" id="IPR002772">
    <property type="entry name" value="Glyco_hydro_3_C"/>
</dbReference>
<comment type="similarity">
    <text evidence="4">Belongs to the OSBP family.</text>
</comment>
<keyword evidence="9" id="KW-0326">Glycosidase</keyword>
<evidence type="ECO:0000256" key="1">
    <source>
        <dbReference type="ARBA" id="ARBA00000448"/>
    </source>
</evidence>
<dbReference type="EC" id="3.2.1.21" evidence="5"/>
<keyword evidence="8" id="KW-0119">Carbohydrate metabolism</keyword>
<protein>
    <recommendedName>
        <fullName evidence="5">beta-glucosidase</fullName>
        <ecNumber evidence="5">3.2.1.21</ecNumber>
    </recommendedName>
</protein>
<dbReference type="FunFam" id="2.40.160.120:FF:000001">
    <property type="entry name" value="Oxysterol-binding protein"/>
    <property type="match status" value="1"/>
</dbReference>
<dbReference type="InterPro" id="IPR036962">
    <property type="entry name" value="Glyco_hydro_3_N_sf"/>
</dbReference>
<feature type="region of interest" description="Disordered" evidence="11">
    <location>
        <begin position="169"/>
        <end position="237"/>
    </location>
</feature>
<dbReference type="Pfam" id="PF01237">
    <property type="entry name" value="Oxysterol_BP"/>
    <property type="match status" value="1"/>
</dbReference>
<dbReference type="Gene3D" id="2.60.40.10">
    <property type="entry name" value="Immunoglobulins"/>
    <property type="match status" value="1"/>
</dbReference>
<comment type="similarity">
    <text evidence="3">Belongs to the glycosyl hydrolase 3 family.</text>
</comment>
<keyword evidence="10" id="KW-0624">Polysaccharide degradation</keyword>
<evidence type="ECO:0000256" key="10">
    <source>
        <dbReference type="ARBA" id="ARBA00023326"/>
    </source>
</evidence>
<dbReference type="InterPro" id="IPR013783">
    <property type="entry name" value="Ig-like_fold"/>
</dbReference>
<comment type="pathway">
    <text evidence="2">Glycan metabolism; cellulose degradation.</text>
</comment>
<dbReference type="SUPFAM" id="SSF144000">
    <property type="entry name" value="Oxysterol-binding protein-like"/>
    <property type="match status" value="1"/>
</dbReference>
<dbReference type="PANTHER" id="PTHR42715">
    <property type="entry name" value="BETA-GLUCOSIDASE"/>
    <property type="match status" value="1"/>
</dbReference>
<dbReference type="InterPro" id="IPR017853">
    <property type="entry name" value="GH"/>
</dbReference>
<evidence type="ECO:0000313" key="13">
    <source>
        <dbReference type="EMBL" id="THH08730.1"/>
    </source>
</evidence>
<dbReference type="EMBL" id="SGPK01000089">
    <property type="protein sequence ID" value="THH08730.1"/>
    <property type="molecule type" value="Genomic_DNA"/>
</dbReference>
<organism evidence="13 14">
    <name type="scientific">Phellinidium pouzarii</name>
    <dbReference type="NCBI Taxonomy" id="167371"/>
    <lineage>
        <taxon>Eukaryota</taxon>
        <taxon>Fungi</taxon>
        <taxon>Dikarya</taxon>
        <taxon>Basidiomycota</taxon>
        <taxon>Agaricomycotina</taxon>
        <taxon>Agaricomycetes</taxon>
        <taxon>Hymenochaetales</taxon>
        <taxon>Hymenochaetaceae</taxon>
        <taxon>Phellinidium</taxon>
    </lineage>
</organism>
<evidence type="ECO:0000256" key="8">
    <source>
        <dbReference type="ARBA" id="ARBA00023277"/>
    </source>
</evidence>
<feature type="compositionally biased region" description="Low complexity" evidence="11">
    <location>
        <begin position="1"/>
        <end position="15"/>
    </location>
</feature>
<dbReference type="InterPro" id="IPR036881">
    <property type="entry name" value="Glyco_hydro_3_C_sf"/>
</dbReference>
<dbReference type="Gene3D" id="2.40.160.120">
    <property type="match status" value="1"/>
</dbReference>
<evidence type="ECO:0000259" key="12">
    <source>
        <dbReference type="SMART" id="SM01217"/>
    </source>
</evidence>
<dbReference type="InterPro" id="IPR001764">
    <property type="entry name" value="Glyco_hydro_3_N"/>
</dbReference>
<evidence type="ECO:0000256" key="7">
    <source>
        <dbReference type="ARBA" id="ARBA00023001"/>
    </source>
</evidence>
<dbReference type="OrthoDB" id="416222at2759"/>
<feature type="compositionally biased region" description="Basic and acidic residues" evidence="11">
    <location>
        <begin position="17"/>
        <end position="42"/>
    </location>
</feature>
<keyword evidence="6" id="KW-0378">Hydrolase</keyword>
<feature type="compositionally biased region" description="Acidic residues" evidence="11">
    <location>
        <begin position="196"/>
        <end position="216"/>
    </location>
</feature>
<dbReference type="SUPFAM" id="SSF52279">
    <property type="entry name" value="Beta-D-glucan exohydrolase, C-terminal domain"/>
    <property type="match status" value="1"/>
</dbReference>
<evidence type="ECO:0000256" key="2">
    <source>
        <dbReference type="ARBA" id="ARBA00004987"/>
    </source>
</evidence>
<dbReference type="GO" id="GO:0030245">
    <property type="term" value="P:cellulose catabolic process"/>
    <property type="evidence" value="ECO:0007669"/>
    <property type="project" value="UniProtKB-KW"/>
</dbReference>
<evidence type="ECO:0000256" key="3">
    <source>
        <dbReference type="ARBA" id="ARBA00005336"/>
    </source>
</evidence>
<dbReference type="Pfam" id="PF00933">
    <property type="entry name" value="Glyco_hydro_3"/>
    <property type="match status" value="1"/>
</dbReference>
<dbReference type="Pfam" id="PF14310">
    <property type="entry name" value="Fn3-like"/>
    <property type="match status" value="1"/>
</dbReference>
<dbReference type="FunFam" id="3.40.50.1700:FF:000003">
    <property type="entry name" value="Probable beta-glucosidase"/>
    <property type="match status" value="1"/>
</dbReference>
<gene>
    <name evidence="13" type="ORF">EW145_g2510</name>
</gene>